<dbReference type="AlphaFoldDB" id="A0A937CNA9"/>
<keyword evidence="2" id="KW-1185">Reference proteome</keyword>
<accession>A0A937CNA9</accession>
<dbReference type="RefSeq" id="WP_201652876.1">
    <property type="nucleotide sequence ID" value="NZ_JAEQNC010000002.1"/>
</dbReference>
<dbReference type="Proteomes" id="UP000633219">
    <property type="component" value="Unassembled WGS sequence"/>
</dbReference>
<evidence type="ECO:0000313" key="2">
    <source>
        <dbReference type="Proteomes" id="UP000633219"/>
    </source>
</evidence>
<dbReference type="EMBL" id="JAEQNC010000002">
    <property type="protein sequence ID" value="MBL0370973.1"/>
    <property type="molecule type" value="Genomic_DNA"/>
</dbReference>
<sequence>MHSFKTAAAECCTYSFDIGRGVKVAAAIGLVAVLASCSLQPEAKAGSPVVGANSLNNKVATVGRMQTTQTQLATAETDNVDVDLQQSASVVGYYGKGPYICSPSGFGHRSQCVPRM</sequence>
<gene>
    <name evidence="1" type="ORF">JJB09_02930</name>
</gene>
<evidence type="ECO:0000313" key="1">
    <source>
        <dbReference type="EMBL" id="MBL0370973.1"/>
    </source>
</evidence>
<name>A0A937CNA9_9HYPH</name>
<comment type="caution">
    <text evidence="1">The sequence shown here is derived from an EMBL/GenBank/DDBJ whole genome shotgun (WGS) entry which is preliminary data.</text>
</comment>
<reference evidence="1" key="1">
    <citation type="submission" date="2021-01" db="EMBL/GenBank/DDBJ databases">
        <title>Rhizobium sp. strain KVB221 16S ribosomal RNA gene Genome sequencing and assembly.</title>
        <authorList>
            <person name="Kang M."/>
        </authorList>
    </citation>
    <scope>NUCLEOTIDE SEQUENCE</scope>
    <source>
        <strain evidence="1">KVB221</strain>
    </source>
</reference>
<proteinExistence type="predicted"/>
<organism evidence="1 2">
    <name type="scientific">Rhizobium setariae</name>
    <dbReference type="NCBI Taxonomy" id="2801340"/>
    <lineage>
        <taxon>Bacteria</taxon>
        <taxon>Pseudomonadati</taxon>
        <taxon>Pseudomonadota</taxon>
        <taxon>Alphaproteobacteria</taxon>
        <taxon>Hyphomicrobiales</taxon>
        <taxon>Rhizobiaceae</taxon>
        <taxon>Rhizobium/Agrobacterium group</taxon>
        <taxon>Rhizobium</taxon>
    </lineage>
</organism>
<protein>
    <submittedName>
        <fullName evidence="1">Uncharacterized protein</fullName>
    </submittedName>
</protein>